<dbReference type="InterPro" id="IPR035994">
    <property type="entry name" value="Nucleoside_phosphorylase_sf"/>
</dbReference>
<accession>A0A5M8PRV9</accession>
<evidence type="ECO:0000259" key="1">
    <source>
        <dbReference type="Pfam" id="PF01048"/>
    </source>
</evidence>
<dbReference type="Pfam" id="PF01048">
    <property type="entry name" value="PNP_UDP_1"/>
    <property type="match status" value="1"/>
</dbReference>
<dbReference type="SUPFAM" id="SSF48452">
    <property type="entry name" value="TPR-like"/>
    <property type="match status" value="1"/>
</dbReference>
<reference evidence="2 3" key="1">
    <citation type="submission" date="2019-09" db="EMBL/GenBank/DDBJ databases">
        <title>The hologenome of the rock-dwelling lichen Lasallia pustulata.</title>
        <authorList>
            <person name="Greshake Tzovaras B."/>
            <person name="Segers F."/>
            <person name="Bicker A."/>
            <person name="Dal Grande F."/>
            <person name="Otte J."/>
            <person name="Hankeln T."/>
            <person name="Schmitt I."/>
            <person name="Ebersberger I."/>
        </authorList>
    </citation>
    <scope>NUCLEOTIDE SEQUENCE [LARGE SCALE GENOMIC DNA]</scope>
    <source>
        <strain evidence="2">A1-1</strain>
    </source>
</reference>
<dbReference type="SUPFAM" id="SSF53167">
    <property type="entry name" value="Purine and uridine phosphorylases"/>
    <property type="match status" value="1"/>
</dbReference>
<dbReference type="SMART" id="SM00028">
    <property type="entry name" value="TPR"/>
    <property type="match status" value="6"/>
</dbReference>
<evidence type="ECO:0000313" key="3">
    <source>
        <dbReference type="Proteomes" id="UP000324767"/>
    </source>
</evidence>
<feature type="domain" description="Nucleoside phosphorylase" evidence="1">
    <location>
        <begin position="16"/>
        <end position="135"/>
    </location>
</feature>
<dbReference type="Gene3D" id="3.40.50.300">
    <property type="entry name" value="P-loop containing nucleotide triphosphate hydrolases"/>
    <property type="match status" value="1"/>
</dbReference>
<dbReference type="GO" id="GO:0009116">
    <property type="term" value="P:nucleoside metabolic process"/>
    <property type="evidence" value="ECO:0007669"/>
    <property type="project" value="InterPro"/>
</dbReference>
<gene>
    <name evidence="2" type="ORF">FRX48_04611</name>
</gene>
<dbReference type="AlphaFoldDB" id="A0A5M8PRV9"/>
<dbReference type="Pfam" id="PF13424">
    <property type="entry name" value="TPR_12"/>
    <property type="match status" value="2"/>
</dbReference>
<evidence type="ECO:0000313" key="2">
    <source>
        <dbReference type="EMBL" id="KAA6411331.1"/>
    </source>
</evidence>
<sequence>MTEVLPPGDRGGFETAIICALRLEADAVEASFDKFWDDDGDPYGRAPGDTNAYTTGVIGGRNVVLAFMPGMGKGSAASVAASIRSSFGGIKLALLIGVCAGVPNDSDGEHQVLLGDVVISKGVVQYDFGRQVDGGFKRKTDVEESLGRPSQEIRSSVARLETARSRKRLQDKTLNYLTVLIEKTKLQYPGATEDKLYKATYGHMHHDLSSCTACSRCEEEDVSACDIALESSCSELKCDENMLVRRGRLDRAMDEIHQGETAEQNPVVHYGLVASGDAVMKSGKHRDRIAAERKVIAFEMEGAGVWDNLACIVIKGVCDYGDSHKNKAWQGYASATAAACIKAFLSEWPTTSQFQILTKGHWHVPFGRNEKFVGRDAHLKELMTKLHPQNYEDDCNRVAVAGLGGIGKTQIALEAAFRIQAKYPYQSVFWVPAIDTTSFERAYREIGQKLRIARINDDKADVKSLMFYNRGSEGNGSVASLALAEYLPFSRKGSILFTTRNHKVAVRYAEVNVITVREMNEGEALQLLQASLIDGSLRGEQGIRTKLLDLLTHLPLAIKQAAAFMNANMTPVSAYLEIYESEDLPDQLSTDFEDQGRYRDGKNPIATTWLVSFRQIKDRDKLAADYLYFMSCIAQQDIPHSLLPNNPLLKQTEAIGTLKAYAFITQREAQHSYYMHRLVRIVVQNWLKVRNDLHMWAGKTLTHIANVFPWPQHETRDVWTVYLPHAQSILDYRNYCSDQEGAQGKLLDLMHHQVLKLREKVLGKKQVDTLSSMAGLGLALAEQGKHEAAERMDRQTLQLRKEVLGEEHSSTLDTMSNLVTMLCTQGKYWEAENMFQQLVKSQEKVLGKEHPHTLSGMGNFATQFSRQGRSKEAEIMFQQILKAQEKVLGKEYLDTLATMHNLGLELSNQSRHEEAEKMHQQTLELREKVLGKEHPKTLSSMNGLGKALSDQGRHEEAEKMHQQSLKLREKVLGMKHPDTVTSMYYLGILKLNEKVLGKSLKLREKVLGKEHPDTISSMNGLGKALSNQGRHEETEKMHQESLKLREKVLGKEHPDTLSSMNGLRAALFDQGRHEEAEKIYQQ</sequence>
<protein>
    <recommendedName>
        <fullName evidence="1">Nucleoside phosphorylase domain-containing protein</fullName>
    </recommendedName>
</protein>
<dbReference type="GO" id="GO:0003824">
    <property type="term" value="F:catalytic activity"/>
    <property type="evidence" value="ECO:0007669"/>
    <property type="project" value="InterPro"/>
</dbReference>
<dbReference type="InterPro" id="IPR000845">
    <property type="entry name" value="Nucleoside_phosphorylase_d"/>
</dbReference>
<dbReference type="PRINTS" id="PR00381">
    <property type="entry name" value="KINESINLIGHT"/>
</dbReference>
<dbReference type="Pfam" id="PF13374">
    <property type="entry name" value="TPR_10"/>
    <property type="match status" value="1"/>
</dbReference>
<organism evidence="2 3">
    <name type="scientific">Lasallia pustulata</name>
    <dbReference type="NCBI Taxonomy" id="136370"/>
    <lineage>
        <taxon>Eukaryota</taxon>
        <taxon>Fungi</taxon>
        <taxon>Dikarya</taxon>
        <taxon>Ascomycota</taxon>
        <taxon>Pezizomycotina</taxon>
        <taxon>Lecanoromycetes</taxon>
        <taxon>OSLEUM clade</taxon>
        <taxon>Umbilicariomycetidae</taxon>
        <taxon>Umbilicariales</taxon>
        <taxon>Umbilicariaceae</taxon>
        <taxon>Lasallia</taxon>
    </lineage>
</organism>
<proteinExistence type="predicted"/>
<comment type="caution">
    <text evidence="2">The sequence shown here is derived from an EMBL/GenBank/DDBJ whole genome shotgun (WGS) entry which is preliminary data.</text>
</comment>
<dbReference type="InterPro" id="IPR019734">
    <property type="entry name" value="TPR_rpt"/>
</dbReference>
<dbReference type="EMBL" id="VXIT01000007">
    <property type="protein sequence ID" value="KAA6411331.1"/>
    <property type="molecule type" value="Genomic_DNA"/>
</dbReference>
<dbReference type="SUPFAM" id="SSF52540">
    <property type="entry name" value="P-loop containing nucleoside triphosphate hydrolases"/>
    <property type="match status" value="1"/>
</dbReference>
<dbReference type="PANTHER" id="PTHR46082:SF6">
    <property type="entry name" value="AAA+ ATPASE DOMAIN-CONTAINING PROTEIN-RELATED"/>
    <property type="match status" value="1"/>
</dbReference>
<dbReference type="InterPro" id="IPR053137">
    <property type="entry name" value="NLR-like"/>
</dbReference>
<dbReference type="Proteomes" id="UP000324767">
    <property type="component" value="Unassembled WGS sequence"/>
</dbReference>
<dbReference type="OrthoDB" id="1658288at2759"/>
<name>A0A5M8PRV9_9LECA</name>
<dbReference type="InterPro" id="IPR011990">
    <property type="entry name" value="TPR-like_helical_dom_sf"/>
</dbReference>
<dbReference type="InterPro" id="IPR027417">
    <property type="entry name" value="P-loop_NTPase"/>
</dbReference>
<dbReference type="Gene3D" id="1.25.40.10">
    <property type="entry name" value="Tetratricopeptide repeat domain"/>
    <property type="match status" value="3"/>
</dbReference>
<dbReference type="PANTHER" id="PTHR46082">
    <property type="entry name" value="ATP/GTP-BINDING PROTEIN-RELATED"/>
    <property type="match status" value="1"/>
</dbReference>
<dbReference type="Gene3D" id="3.40.50.1580">
    <property type="entry name" value="Nucleoside phosphorylase domain"/>
    <property type="match status" value="1"/>
</dbReference>